<evidence type="ECO:0000313" key="4">
    <source>
        <dbReference type="Proteomes" id="UP001596333"/>
    </source>
</evidence>
<sequence length="173" mass="18520">MSYPVSYYCPHCGTLVELDRDGYLADKSVTPYPLDGWTYVAPAEPFEEAADGVRFVCGESDGVVWDPRDGVRGTDVSGTERSDVDVAEDTTNAAAETTNAADDATPDAADRDGPGCGEPFYLSFVRYEEGHEIDPRPETELVEIDPDPRSSGPRGPRGPQGPDGPNGTDGGFR</sequence>
<protein>
    <recommendedName>
        <fullName evidence="2">DUF7969 domain-containing protein</fullName>
    </recommendedName>
</protein>
<dbReference type="RefSeq" id="WP_379770909.1">
    <property type="nucleotide sequence ID" value="NZ_JBHSXI010000023.1"/>
</dbReference>
<dbReference type="Pfam" id="PF25923">
    <property type="entry name" value="DUF7969"/>
    <property type="match status" value="1"/>
</dbReference>
<evidence type="ECO:0000259" key="2">
    <source>
        <dbReference type="Pfam" id="PF25923"/>
    </source>
</evidence>
<dbReference type="EMBL" id="JBHSXI010000023">
    <property type="protein sequence ID" value="MFC6890684.1"/>
    <property type="molecule type" value="Genomic_DNA"/>
</dbReference>
<dbReference type="Proteomes" id="UP001596333">
    <property type="component" value="Unassembled WGS sequence"/>
</dbReference>
<name>A0ABD5UMF1_9EURY</name>
<comment type="caution">
    <text evidence="3">The sequence shown here is derived from an EMBL/GenBank/DDBJ whole genome shotgun (WGS) entry which is preliminary data.</text>
</comment>
<feature type="region of interest" description="Disordered" evidence="1">
    <location>
        <begin position="67"/>
        <end position="173"/>
    </location>
</feature>
<gene>
    <name evidence="3" type="ORF">ACFQEY_16985</name>
</gene>
<dbReference type="AlphaFoldDB" id="A0ABD5UMF1"/>
<feature type="compositionally biased region" description="Basic and acidic residues" evidence="1">
    <location>
        <begin position="67"/>
        <end position="84"/>
    </location>
</feature>
<organism evidence="3 4">
    <name type="scientific">Halorubrum trueperi</name>
    <dbReference type="NCBI Taxonomy" id="2004704"/>
    <lineage>
        <taxon>Archaea</taxon>
        <taxon>Methanobacteriati</taxon>
        <taxon>Methanobacteriota</taxon>
        <taxon>Stenosarchaea group</taxon>
        <taxon>Halobacteria</taxon>
        <taxon>Halobacteriales</taxon>
        <taxon>Haloferacaceae</taxon>
        <taxon>Halorubrum</taxon>
    </lineage>
</organism>
<feature type="domain" description="DUF7969" evidence="2">
    <location>
        <begin position="1"/>
        <end position="91"/>
    </location>
</feature>
<proteinExistence type="predicted"/>
<accession>A0ABD5UMF1</accession>
<evidence type="ECO:0000313" key="3">
    <source>
        <dbReference type="EMBL" id="MFC6890684.1"/>
    </source>
</evidence>
<reference evidence="3 4" key="1">
    <citation type="journal article" date="2019" name="Int. J. Syst. Evol. Microbiol.">
        <title>The Global Catalogue of Microorganisms (GCM) 10K type strain sequencing project: providing services to taxonomists for standard genome sequencing and annotation.</title>
        <authorList>
            <consortium name="The Broad Institute Genomics Platform"/>
            <consortium name="The Broad Institute Genome Sequencing Center for Infectious Disease"/>
            <person name="Wu L."/>
            <person name="Ma J."/>
        </authorList>
    </citation>
    <scope>NUCLEOTIDE SEQUENCE [LARGE SCALE GENOMIC DNA]</scope>
    <source>
        <strain evidence="3 4">Y73</strain>
    </source>
</reference>
<feature type="compositionally biased region" description="Basic and acidic residues" evidence="1">
    <location>
        <begin position="126"/>
        <end position="139"/>
    </location>
</feature>
<keyword evidence="4" id="KW-1185">Reference proteome</keyword>
<evidence type="ECO:0000256" key="1">
    <source>
        <dbReference type="SAM" id="MobiDB-lite"/>
    </source>
</evidence>
<dbReference type="InterPro" id="IPR058275">
    <property type="entry name" value="DUF7969"/>
</dbReference>
<feature type="compositionally biased region" description="Low complexity" evidence="1">
    <location>
        <begin position="89"/>
        <end position="107"/>
    </location>
</feature>